<dbReference type="CDD" id="cd00077">
    <property type="entry name" value="HDc"/>
    <property type="match status" value="1"/>
</dbReference>
<evidence type="ECO:0000313" key="2">
    <source>
        <dbReference type="EMBL" id="PKG30066.1"/>
    </source>
</evidence>
<feature type="domain" description="HD/PDEase" evidence="1">
    <location>
        <begin position="22"/>
        <end position="137"/>
    </location>
</feature>
<dbReference type="InterPro" id="IPR006674">
    <property type="entry name" value="HD_domain"/>
</dbReference>
<dbReference type="SUPFAM" id="SSF109604">
    <property type="entry name" value="HD-domain/PDEase-like"/>
    <property type="match status" value="1"/>
</dbReference>
<dbReference type="PANTHER" id="PTHR33594">
    <property type="entry name" value="SUPERFAMILY HYDROLASE, PUTATIVE (AFU_ORTHOLOGUE AFUA_1G03035)-RELATED"/>
    <property type="match status" value="1"/>
</dbReference>
<organism evidence="2 3">
    <name type="scientific">Cytobacillus horneckiae</name>
    <dbReference type="NCBI Taxonomy" id="549687"/>
    <lineage>
        <taxon>Bacteria</taxon>
        <taxon>Bacillati</taxon>
        <taxon>Bacillota</taxon>
        <taxon>Bacilli</taxon>
        <taxon>Bacillales</taxon>
        <taxon>Bacillaceae</taxon>
        <taxon>Cytobacillus</taxon>
    </lineage>
</organism>
<name>A0A2N0ZKR1_9BACI</name>
<dbReference type="AlphaFoldDB" id="A0A2N0ZKR1"/>
<gene>
    <name evidence="2" type="ORF">CWS20_03470</name>
</gene>
<accession>A0A2N0ZKR1</accession>
<dbReference type="EMBL" id="PISD01000008">
    <property type="protein sequence ID" value="PKG30066.1"/>
    <property type="molecule type" value="Genomic_DNA"/>
</dbReference>
<dbReference type="Proteomes" id="UP000233343">
    <property type="component" value="Unassembled WGS sequence"/>
</dbReference>
<dbReference type="Gene3D" id="1.10.472.50">
    <property type="entry name" value="HD-domain/PDEase-like"/>
    <property type="match status" value="1"/>
</dbReference>
<dbReference type="InterPro" id="IPR003607">
    <property type="entry name" value="HD/PDEase_dom"/>
</dbReference>
<comment type="caution">
    <text evidence="2">The sequence shown here is derived from an EMBL/GenBank/DDBJ whole genome shotgun (WGS) entry which is preliminary data.</text>
</comment>
<keyword evidence="3" id="KW-1185">Reference proteome</keyword>
<dbReference type="SMART" id="SM00471">
    <property type="entry name" value="HDc"/>
    <property type="match status" value="1"/>
</dbReference>
<dbReference type="Pfam" id="PF01966">
    <property type="entry name" value="HD"/>
    <property type="match status" value="1"/>
</dbReference>
<evidence type="ECO:0000259" key="1">
    <source>
        <dbReference type="SMART" id="SM00471"/>
    </source>
</evidence>
<sequence>MNEKQYIKRAEQFVKTFHNQDTTGHDWHHISRVRNSALYIKEQEQSGNKFIIEMSALLHDIPDEKLNQSKEEGDQRLNNFLESLHLEQKVKQEIISCISTVSFKGGKAYSKLSIEAQIVQDADRLDAMGAIGIARAFAYSGASGQEIYNPDLPVRTAMNEAEYRTGKSSAINHFYEKLLKLKDLLHTNTAKRLANDRHLFMEAFLDEFFKEWNGQK</sequence>
<dbReference type="Gene3D" id="1.20.58.1910">
    <property type="match status" value="1"/>
</dbReference>
<evidence type="ECO:0000313" key="3">
    <source>
        <dbReference type="Proteomes" id="UP000233343"/>
    </source>
</evidence>
<dbReference type="PANTHER" id="PTHR33594:SF1">
    <property type="entry name" value="HD_PDEASE DOMAIN-CONTAINING PROTEIN"/>
    <property type="match status" value="1"/>
</dbReference>
<protein>
    <submittedName>
        <fullName evidence="2">HD domain-containing protein</fullName>
    </submittedName>
</protein>
<reference evidence="2 3" key="1">
    <citation type="journal article" date="2010" name="Int. J. Syst. Evol. Microbiol.">
        <title>Bacillus horneckiae sp. nov., isolated from a spacecraft-assembly clean room.</title>
        <authorList>
            <person name="Vaishampayan P."/>
            <person name="Probst A."/>
            <person name="Krishnamurthi S."/>
            <person name="Ghosh S."/>
            <person name="Osman S."/>
            <person name="McDowall A."/>
            <person name="Ruckmani A."/>
            <person name="Mayilraj S."/>
            <person name="Venkateswaran K."/>
        </authorList>
    </citation>
    <scope>NUCLEOTIDE SEQUENCE [LARGE SCALE GENOMIC DNA]</scope>
    <source>
        <strain evidence="3">1PO1SC</strain>
    </source>
</reference>
<proteinExistence type="predicted"/>